<evidence type="ECO:0008006" key="6">
    <source>
        <dbReference type="Google" id="ProtNLM"/>
    </source>
</evidence>
<dbReference type="SUPFAM" id="SSF53955">
    <property type="entry name" value="Lysozyme-like"/>
    <property type="match status" value="1"/>
</dbReference>
<gene>
    <name evidence="4" type="ORF">GCM10010910_24110</name>
</gene>
<comment type="caution">
    <text evidence="4">The sequence shown here is derived from an EMBL/GenBank/DDBJ whole genome shotgun (WGS) entry which is preliminary data.</text>
</comment>
<keyword evidence="3" id="KW-0812">Transmembrane</keyword>
<accession>A0ABQ2N2B2</accession>
<dbReference type="Proteomes" id="UP000638043">
    <property type="component" value="Unassembled WGS sequence"/>
</dbReference>
<keyword evidence="3" id="KW-0472">Membrane</keyword>
<evidence type="ECO:0000313" key="5">
    <source>
        <dbReference type="Proteomes" id="UP000638043"/>
    </source>
</evidence>
<reference evidence="5" key="1">
    <citation type="journal article" date="2019" name="Int. J. Syst. Evol. Microbiol.">
        <title>The Global Catalogue of Microorganisms (GCM) 10K type strain sequencing project: providing services to taxonomists for standard genome sequencing and annotation.</title>
        <authorList>
            <consortium name="The Broad Institute Genomics Platform"/>
            <consortium name="The Broad Institute Genome Sequencing Center for Infectious Disease"/>
            <person name="Wu L."/>
            <person name="Ma J."/>
        </authorList>
    </citation>
    <scope>NUCLEOTIDE SEQUENCE [LARGE SCALE GENOMIC DNA]</scope>
    <source>
        <strain evidence="5">CGMCC 4.7181</strain>
    </source>
</reference>
<evidence type="ECO:0000256" key="3">
    <source>
        <dbReference type="SAM" id="Phobius"/>
    </source>
</evidence>
<evidence type="ECO:0000256" key="2">
    <source>
        <dbReference type="SAM" id="MobiDB-lite"/>
    </source>
</evidence>
<dbReference type="RefSeq" id="WP_188702257.1">
    <property type="nucleotide sequence ID" value="NZ_BMMQ01000008.1"/>
</dbReference>
<keyword evidence="5" id="KW-1185">Reference proteome</keyword>
<organism evidence="4 5">
    <name type="scientific">Microbacterium nanhaiense</name>
    <dbReference type="NCBI Taxonomy" id="1301026"/>
    <lineage>
        <taxon>Bacteria</taxon>
        <taxon>Bacillati</taxon>
        <taxon>Actinomycetota</taxon>
        <taxon>Actinomycetes</taxon>
        <taxon>Micrococcales</taxon>
        <taxon>Microbacteriaceae</taxon>
        <taxon>Microbacterium</taxon>
    </lineage>
</organism>
<keyword evidence="1" id="KW-0175">Coiled coil</keyword>
<evidence type="ECO:0000313" key="4">
    <source>
        <dbReference type="EMBL" id="GGO65906.1"/>
    </source>
</evidence>
<protein>
    <recommendedName>
        <fullName evidence="6">Phospholipase</fullName>
    </recommendedName>
</protein>
<sequence>MNQYETATQSLLPQPHRERAERRSKRAALITGSVIAALVVGGLVATGTAAMAEESTSARQAATVQLATGHVAEEAKASIEAAESVMKRAELDGIDTPHLAARVDELARYAETPATVVAARTAHVDELTQIVTEKVTAYEKQVEAEKKKAEEEAEAAAVAAAEAQAAANTPEGAKNTARQLMASTYGWGDDQFGCLDSLWTKESGWNYQASNASSGAYGIPQSLPGSKMATVAADWQTNATTQVTWGLDYISRAYGTPCAAWGHSQAMNWY</sequence>
<dbReference type="InterPro" id="IPR023346">
    <property type="entry name" value="Lysozyme-like_dom_sf"/>
</dbReference>
<feature type="transmembrane region" description="Helical" evidence="3">
    <location>
        <begin position="27"/>
        <end position="52"/>
    </location>
</feature>
<name>A0ABQ2N2B2_9MICO</name>
<keyword evidence="3" id="KW-1133">Transmembrane helix</keyword>
<feature type="compositionally biased region" description="Polar residues" evidence="2">
    <location>
        <begin position="1"/>
        <end position="12"/>
    </location>
</feature>
<proteinExistence type="predicted"/>
<dbReference type="EMBL" id="BMMQ01000008">
    <property type="protein sequence ID" value="GGO65906.1"/>
    <property type="molecule type" value="Genomic_DNA"/>
</dbReference>
<feature type="coiled-coil region" evidence="1">
    <location>
        <begin position="135"/>
        <end position="166"/>
    </location>
</feature>
<evidence type="ECO:0000256" key="1">
    <source>
        <dbReference type="SAM" id="Coils"/>
    </source>
</evidence>
<feature type="region of interest" description="Disordered" evidence="2">
    <location>
        <begin position="1"/>
        <end position="22"/>
    </location>
</feature>